<feature type="active site" description="Phosphohistidine intermediate" evidence="7">
    <location>
        <position position="422"/>
    </location>
</feature>
<dbReference type="Pfam" id="PF13090">
    <property type="entry name" value="PP_kinase_C"/>
    <property type="match status" value="1"/>
</dbReference>
<dbReference type="InterPro" id="IPR041108">
    <property type="entry name" value="PP_kinase_C_1"/>
</dbReference>
<dbReference type="NCBIfam" id="TIGR03705">
    <property type="entry name" value="poly_P_kin"/>
    <property type="match status" value="1"/>
</dbReference>
<dbReference type="Pfam" id="PF17941">
    <property type="entry name" value="PP_kinase_C_1"/>
    <property type="match status" value="1"/>
</dbReference>
<dbReference type="CDD" id="cd09167">
    <property type="entry name" value="PLDc_EcPPK1_C2_like"/>
    <property type="match status" value="1"/>
</dbReference>
<feature type="binding site" evidence="7">
    <location>
        <position position="451"/>
    </location>
    <ligand>
        <name>ATP</name>
        <dbReference type="ChEBI" id="CHEBI:30616"/>
    </ligand>
</feature>
<dbReference type="SUPFAM" id="SSF56024">
    <property type="entry name" value="Phospholipase D/nuclease"/>
    <property type="match status" value="2"/>
</dbReference>
<dbReference type="Gene3D" id="1.20.58.310">
    <property type="entry name" value="Polyphosphate kinase N-terminal domain"/>
    <property type="match status" value="1"/>
</dbReference>
<feature type="binding site" evidence="7">
    <location>
        <position position="576"/>
    </location>
    <ligand>
        <name>ATP</name>
        <dbReference type="ChEBI" id="CHEBI:30616"/>
    </ligand>
</feature>
<feature type="binding site" evidence="7">
    <location>
        <position position="548"/>
    </location>
    <ligand>
        <name>ATP</name>
        <dbReference type="ChEBI" id="CHEBI:30616"/>
    </ligand>
</feature>
<sequence>MQKKIIDRDLSWLSFNERVLQEAENNNVPLYERLKFLAIFSSNLDEFYRVRVSELRQFKRYQKDTKKKLFEKPKRLIKRIQKKVSAHQERFGAIFFADIIPSLKQENIYLIEKNEFSIEQKQFSLNYFKTQVQQHIKVYNLETDIEPVFLEDKGLFLFLKHDSNLLINIPTNKLPRFITFPTQDGKFYVTYIDEIIKDNLTVLNPNYKNLKSYCIKITRDAELYFNEYDGEVVELIKEHISQRKTGIPTRMLYDSTMPKDCVKSLRKQLDLNKTDLMPGGKFHNFSDFFGFPTPKHNPKLFYKPQEPSTHPELEHAKSIINHVKYQDVLLSYPYQKFDYIPKLILEAAKSNRVHTINISLYRVSKDSEVAKALLVCLEHGKKVTVFIEAKARFDEANNIFWGDLLKKHGAQVLYSIPKIKVHSKIFLIEGDNFNVGYIGTGNFNEKSAKIYTDFGLLTSNNNITTDLKQVFKFLVNPDQFKPHLKAIWMSPFNTRRSITDKIDREIKFAKANKPASLTFKMNSLEDEAIINKLYEASQAGVEVKLIVRGIFRLKPELEGLSKNIKAVSIVGRYLEHARVYLFENNGNEELFIASADCMTRNLDKRVEVATPITNEKLKAVLKRCLDWQWRDNTKARILDAEQKNEYQKNRFEPINAQNDFYELLKQ</sequence>
<dbReference type="InterPro" id="IPR001736">
    <property type="entry name" value="PLipase_D/transphosphatidylase"/>
</dbReference>
<keyword evidence="4 7" id="KW-0418">Kinase</keyword>
<dbReference type="EC" id="2.7.4.1" evidence="7 8"/>
<reference evidence="11" key="1">
    <citation type="journal article" date="2019" name="Int. J. Syst. Evol. Microbiol.">
        <title>The Global Catalogue of Microorganisms (GCM) 10K type strain sequencing project: providing services to taxonomists for standard genome sequencing and annotation.</title>
        <authorList>
            <consortium name="The Broad Institute Genomics Platform"/>
            <consortium name="The Broad Institute Genome Sequencing Center for Infectious Disease"/>
            <person name="Wu L."/>
            <person name="Ma J."/>
        </authorList>
    </citation>
    <scope>NUCLEOTIDE SEQUENCE [LARGE SCALE GENOMIC DNA]</scope>
    <source>
        <strain evidence="11">JCM 17630</strain>
    </source>
</reference>
<dbReference type="GO" id="GO:0016301">
    <property type="term" value="F:kinase activity"/>
    <property type="evidence" value="ECO:0007669"/>
    <property type="project" value="UniProtKB-KW"/>
</dbReference>
<comment type="caution">
    <text evidence="10">The sequence shown here is derived from an EMBL/GenBank/DDBJ whole genome shotgun (WGS) entry which is preliminary data.</text>
</comment>
<dbReference type="PIRSF" id="PIRSF015589">
    <property type="entry name" value="PP_kinase"/>
    <property type="match status" value="1"/>
</dbReference>
<keyword evidence="6 7" id="KW-0460">Magnesium</keyword>
<keyword evidence="2 7" id="KW-0808">Transferase</keyword>
<comment type="cofactor">
    <cofactor evidence="7">
        <name>Mg(2+)</name>
        <dbReference type="ChEBI" id="CHEBI:18420"/>
    </cofactor>
</comment>
<accession>A0ABP8C843</accession>
<dbReference type="InterPro" id="IPR003414">
    <property type="entry name" value="PP_kinase"/>
</dbReference>
<dbReference type="InterPro" id="IPR025200">
    <property type="entry name" value="PPK_C_dom2"/>
</dbReference>
<feature type="domain" description="PLD phosphodiesterase" evidence="9">
    <location>
        <begin position="417"/>
        <end position="447"/>
    </location>
</feature>
<organism evidence="10 11">
    <name type="scientific">Postechiella marina</name>
    <dbReference type="NCBI Taxonomy" id="943941"/>
    <lineage>
        <taxon>Bacteria</taxon>
        <taxon>Pseudomonadati</taxon>
        <taxon>Bacteroidota</taxon>
        <taxon>Flavobacteriia</taxon>
        <taxon>Flavobacteriales</taxon>
        <taxon>Flavobacteriaceae</taxon>
        <taxon>Postechiella</taxon>
    </lineage>
</organism>
<feature type="binding site" evidence="7">
    <location>
        <position position="392"/>
    </location>
    <ligand>
        <name>Mg(2+)</name>
        <dbReference type="ChEBI" id="CHEBI:18420"/>
    </ligand>
</feature>
<dbReference type="InterPro" id="IPR036830">
    <property type="entry name" value="PP_kinase_middle_dom_sf"/>
</dbReference>
<dbReference type="SUPFAM" id="SSF140356">
    <property type="entry name" value="PPK N-terminal domain-like"/>
    <property type="match status" value="1"/>
</dbReference>
<dbReference type="PROSITE" id="PS50035">
    <property type="entry name" value="PLD"/>
    <property type="match status" value="1"/>
</dbReference>
<dbReference type="PANTHER" id="PTHR30218:SF0">
    <property type="entry name" value="POLYPHOSPHATE KINASE"/>
    <property type="match status" value="1"/>
</dbReference>
<dbReference type="Pfam" id="PF02503">
    <property type="entry name" value="PP_kinase"/>
    <property type="match status" value="1"/>
</dbReference>
<gene>
    <name evidence="10" type="primary">ppk1_2</name>
    <name evidence="7" type="synonym">ppk</name>
    <name evidence="10" type="ORF">GCM10022291_15810</name>
</gene>
<dbReference type="HAMAP" id="MF_00347">
    <property type="entry name" value="Polyphosphate_kinase"/>
    <property type="match status" value="1"/>
</dbReference>
<keyword evidence="5 7" id="KW-0067">ATP-binding</keyword>
<comment type="similarity">
    <text evidence="7 8">Belongs to the polyphosphate kinase 1 (PPK1) family.</text>
</comment>
<dbReference type="Gene3D" id="3.30.1840.10">
    <property type="entry name" value="Polyphosphate kinase middle domain"/>
    <property type="match status" value="1"/>
</dbReference>
<comment type="catalytic activity">
    <reaction evidence="7 8">
        <text>[phosphate](n) + ATP = [phosphate](n+1) + ADP</text>
        <dbReference type="Rhea" id="RHEA:19573"/>
        <dbReference type="Rhea" id="RHEA-COMP:9859"/>
        <dbReference type="Rhea" id="RHEA-COMP:14280"/>
        <dbReference type="ChEBI" id="CHEBI:16838"/>
        <dbReference type="ChEBI" id="CHEBI:30616"/>
        <dbReference type="ChEBI" id="CHEBI:456216"/>
        <dbReference type="EC" id="2.7.4.1"/>
    </reaction>
</comment>
<feature type="binding site" evidence="7">
    <location>
        <position position="43"/>
    </location>
    <ligand>
        <name>ATP</name>
        <dbReference type="ChEBI" id="CHEBI:30616"/>
    </ligand>
</feature>
<keyword evidence="7" id="KW-0479">Metal-binding</keyword>
<evidence type="ECO:0000256" key="3">
    <source>
        <dbReference type="ARBA" id="ARBA00022741"/>
    </source>
</evidence>
<evidence type="ECO:0000259" key="9">
    <source>
        <dbReference type="PROSITE" id="PS50035"/>
    </source>
</evidence>
<evidence type="ECO:0000256" key="1">
    <source>
        <dbReference type="ARBA" id="ARBA00022553"/>
    </source>
</evidence>
<name>A0ABP8C843_9FLAO</name>
<comment type="function">
    <text evidence="7 8">Catalyzes the reversible transfer of the terminal phosphate of ATP to form a long-chain polyphosphate (polyP).</text>
</comment>
<evidence type="ECO:0000256" key="6">
    <source>
        <dbReference type="ARBA" id="ARBA00022842"/>
    </source>
</evidence>
<dbReference type="InterPro" id="IPR024953">
    <property type="entry name" value="PP_kinase_middle"/>
</dbReference>
<evidence type="ECO:0000256" key="5">
    <source>
        <dbReference type="ARBA" id="ARBA00022840"/>
    </source>
</evidence>
<dbReference type="EMBL" id="BAABCA010000003">
    <property type="protein sequence ID" value="GAA4235003.1"/>
    <property type="molecule type" value="Genomic_DNA"/>
</dbReference>
<dbReference type="InterPro" id="IPR036832">
    <property type="entry name" value="PPK_N_dom_sf"/>
</dbReference>
<dbReference type="Proteomes" id="UP001501496">
    <property type="component" value="Unassembled WGS sequence"/>
</dbReference>
<feature type="binding site" evidence="7">
    <location>
        <position position="362"/>
    </location>
    <ligand>
        <name>Mg(2+)</name>
        <dbReference type="ChEBI" id="CHEBI:18420"/>
    </ligand>
</feature>
<evidence type="ECO:0000313" key="10">
    <source>
        <dbReference type="EMBL" id="GAA4235003.1"/>
    </source>
</evidence>
<dbReference type="RefSeq" id="WP_344787617.1">
    <property type="nucleotide sequence ID" value="NZ_BAABCA010000003.1"/>
</dbReference>
<keyword evidence="1 7" id="KW-0597">Phosphoprotein</keyword>
<dbReference type="SUPFAM" id="SSF143724">
    <property type="entry name" value="PHP14-like"/>
    <property type="match status" value="1"/>
</dbReference>
<dbReference type="NCBIfam" id="NF003917">
    <property type="entry name" value="PRK05443.1-1"/>
    <property type="match status" value="1"/>
</dbReference>
<dbReference type="Gene3D" id="3.30.870.10">
    <property type="entry name" value="Endonuclease Chain A"/>
    <property type="match status" value="2"/>
</dbReference>
<dbReference type="Pfam" id="PF13089">
    <property type="entry name" value="PP_kinase_N"/>
    <property type="match status" value="1"/>
</dbReference>
<dbReference type="PANTHER" id="PTHR30218">
    <property type="entry name" value="POLYPHOSPHATE KINASE"/>
    <property type="match status" value="1"/>
</dbReference>
<dbReference type="InterPro" id="IPR025198">
    <property type="entry name" value="PPK_N_dom"/>
</dbReference>
<comment type="PTM">
    <text evidence="7 8">An intermediate of this reaction is the autophosphorylated ppk in which a phosphate is covalently linked to a histidine residue through a N-P bond.</text>
</comment>
<evidence type="ECO:0000256" key="4">
    <source>
        <dbReference type="ARBA" id="ARBA00022777"/>
    </source>
</evidence>
<evidence type="ECO:0000256" key="7">
    <source>
        <dbReference type="HAMAP-Rule" id="MF_00347"/>
    </source>
</evidence>
<evidence type="ECO:0000256" key="2">
    <source>
        <dbReference type="ARBA" id="ARBA00022679"/>
    </source>
</evidence>
<keyword evidence="11" id="KW-1185">Reference proteome</keyword>
<keyword evidence="3 7" id="KW-0547">Nucleotide-binding</keyword>
<proteinExistence type="inferred from homology"/>
<protein>
    <recommendedName>
        <fullName evidence="7 8">Polyphosphate kinase</fullName>
        <ecNumber evidence="7 8">2.7.4.1</ecNumber>
    </recommendedName>
    <alternativeName>
        <fullName evidence="7">ATP-polyphosphate phosphotransferase</fullName>
    </alternativeName>
    <alternativeName>
        <fullName evidence="7">Polyphosphoric acid kinase</fullName>
    </alternativeName>
</protein>
<evidence type="ECO:0000313" key="11">
    <source>
        <dbReference type="Proteomes" id="UP001501496"/>
    </source>
</evidence>
<evidence type="ECO:0000256" key="8">
    <source>
        <dbReference type="RuleBase" id="RU003800"/>
    </source>
</evidence>